<dbReference type="SUPFAM" id="SSF56281">
    <property type="entry name" value="Metallo-hydrolase/oxidoreductase"/>
    <property type="match status" value="1"/>
</dbReference>
<name>F2TX70_SALR5</name>
<evidence type="ECO:0000256" key="1">
    <source>
        <dbReference type="ARBA" id="ARBA00022722"/>
    </source>
</evidence>
<dbReference type="Pfam" id="PF22505">
    <property type="entry name" value="RNase_J_b_CASP"/>
    <property type="match status" value="1"/>
</dbReference>
<evidence type="ECO:0000256" key="6">
    <source>
        <dbReference type="ARBA" id="ARBA00022884"/>
    </source>
</evidence>
<dbReference type="PANTHER" id="PTHR43694:SF1">
    <property type="entry name" value="RIBONUCLEASE J"/>
    <property type="match status" value="1"/>
</dbReference>
<dbReference type="GO" id="GO:0003723">
    <property type="term" value="F:RNA binding"/>
    <property type="evidence" value="ECO:0007669"/>
    <property type="project" value="UniProtKB-KW"/>
</dbReference>
<dbReference type="GO" id="GO:0046872">
    <property type="term" value="F:metal ion binding"/>
    <property type="evidence" value="ECO:0007669"/>
    <property type="project" value="UniProtKB-KW"/>
</dbReference>
<dbReference type="RefSeq" id="XP_004998154.1">
    <property type="nucleotide sequence ID" value="XM_004998097.1"/>
</dbReference>
<dbReference type="PROSITE" id="PS01292">
    <property type="entry name" value="UPF0036"/>
    <property type="match status" value="1"/>
</dbReference>
<keyword evidence="1" id="KW-0540">Nuclease</keyword>
<keyword evidence="3" id="KW-0378">Hydrolase</keyword>
<dbReference type="CDD" id="cd07714">
    <property type="entry name" value="RNaseJ_MBL-fold"/>
    <property type="match status" value="1"/>
</dbReference>
<evidence type="ECO:0000313" key="10">
    <source>
        <dbReference type="Proteomes" id="UP000007799"/>
    </source>
</evidence>
<dbReference type="eggNOG" id="KOG1137">
    <property type="taxonomic scope" value="Eukaryota"/>
</dbReference>
<protein>
    <submittedName>
        <fullName evidence="9">Metallo-beta-lactamase superfamily</fullName>
    </submittedName>
</protein>
<gene>
    <name evidence="9" type="ORF">PTSG_00687</name>
</gene>
<dbReference type="Gene3D" id="3.40.50.10710">
    <property type="entry name" value="Metallo-hydrolase/oxidoreductase"/>
    <property type="match status" value="1"/>
</dbReference>
<dbReference type="Pfam" id="PF00753">
    <property type="entry name" value="Lactamase_B"/>
    <property type="match status" value="1"/>
</dbReference>
<evidence type="ECO:0000313" key="9">
    <source>
        <dbReference type="EMBL" id="EGD75979.1"/>
    </source>
</evidence>
<organism evidence="10">
    <name type="scientific">Salpingoeca rosetta (strain ATCC 50818 / BSB-021)</name>
    <dbReference type="NCBI Taxonomy" id="946362"/>
    <lineage>
        <taxon>Eukaryota</taxon>
        <taxon>Choanoflagellata</taxon>
        <taxon>Craspedida</taxon>
        <taxon>Salpingoecidae</taxon>
        <taxon>Salpingoeca</taxon>
    </lineage>
</organism>
<feature type="domain" description="Metallo-beta-lactamase" evidence="8">
    <location>
        <begin position="78"/>
        <end position="270"/>
    </location>
</feature>
<dbReference type="InterPro" id="IPR001587">
    <property type="entry name" value="RNase_J_CS"/>
</dbReference>
<dbReference type="GO" id="GO:0004527">
    <property type="term" value="F:exonuclease activity"/>
    <property type="evidence" value="ECO:0007669"/>
    <property type="project" value="UniProtKB-KW"/>
</dbReference>
<keyword evidence="6" id="KW-0694">RNA-binding</keyword>
<dbReference type="AlphaFoldDB" id="F2TX70"/>
<dbReference type="InterPro" id="IPR036866">
    <property type="entry name" value="RibonucZ/Hydroxyglut_hydro"/>
</dbReference>
<dbReference type="InterPro" id="IPR055132">
    <property type="entry name" value="RNase_J_b_CASP"/>
</dbReference>
<proteinExistence type="predicted"/>
<dbReference type="InterPro" id="IPR011108">
    <property type="entry name" value="RMMBL"/>
</dbReference>
<evidence type="ECO:0000256" key="4">
    <source>
        <dbReference type="ARBA" id="ARBA00022833"/>
    </source>
</evidence>
<keyword evidence="5" id="KW-0269">Exonuclease</keyword>
<keyword evidence="4" id="KW-0862">Zinc</keyword>
<sequence length="613" mass="67135">MCHTARWNAGSNASSNSKDGEKEAGGTGSLTSLLEGIMEVKKSASAQQENSFKQLEQLFKDNDKDHFLIPMGGAEEIGMNCNLYVHKNRFLMVDLGVNLTNIGNGSTAIMPDLDYVMRNKHKLVALVITHAHEDHIGAVATLWPDLKCPLYCTKFTAEMIRARLPPNVRIPPLHIIDQKTKVTTKPFSFTLQHMTHSIPESHAVILHTEQGHIVHTGDWKHDSAPLLGPPFDYAAMNKLGEEGVLAVVGDSTNAVVEGESVPESEVQRGLRERLLKVEPDRQCVLTCFSSSVSRVGIALDCAPQMNRRPALMGHAMLTTSGIAHDCGYLPTLPSTRGLHEVVTKHAPAQCLMLATGCQGEPAAALSRMASGDHPIVHLGPDDVVIFSSRVIPGNELDVQRVVNQLKRRGVRIIRDGEDGVPTHASGHAYRGDIRMLLSRLRPQMVVPVHGEYLHLEEHCSLAREQGVKHTIIPRNGNVIHLHPHEGPKVVGQVNAGQLVMDGRLLRRMDSPIMQDRMTQQAQGACFITVVLSADNQLLVPPVLSHRGLIDKTETQLQQQFVALSDMLGEELSGLNSPPDSVIQGVAQAAVMGFCQRRLGKRPVCEVHIVRQSM</sequence>
<evidence type="ECO:0000256" key="2">
    <source>
        <dbReference type="ARBA" id="ARBA00022723"/>
    </source>
</evidence>
<dbReference type="STRING" id="946362.F2TX70"/>
<accession>F2TX70</accession>
<dbReference type="InterPro" id="IPR001279">
    <property type="entry name" value="Metallo-B-lactamas"/>
</dbReference>
<feature type="region of interest" description="Disordered" evidence="7">
    <location>
        <begin position="1"/>
        <end position="26"/>
    </location>
</feature>
<reference evidence="9" key="1">
    <citation type="submission" date="2009-08" db="EMBL/GenBank/DDBJ databases">
        <title>Annotation of Salpingoeca rosetta.</title>
        <authorList>
            <consortium name="The Broad Institute Genome Sequencing Platform"/>
            <person name="Russ C."/>
            <person name="Cuomo C."/>
            <person name="Burger G."/>
            <person name="Gray M.W."/>
            <person name="Holland P.W.H."/>
            <person name="King N."/>
            <person name="Lang F.B.F."/>
            <person name="Roger A.J."/>
            <person name="Ruiz-Trillo I."/>
            <person name="Young S.K."/>
            <person name="Zeng Q."/>
            <person name="Gargeya S."/>
            <person name="Alvarado L."/>
            <person name="Berlin A."/>
            <person name="Chapman S.B."/>
            <person name="Chen Z."/>
            <person name="Freedman E."/>
            <person name="Gellesch M."/>
            <person name="Goldberg J."/>
            <person name="Griggs A."/>
            <person name="Gujja S."/>
            <person name="Heilman E."/>
            <person name="Heiman D."/>
            <person name="Howarth C."/>
            <person name="Mehta T."/>
            <person name="Neiman D."/>
            <person name="Pearson M."/>
            <person name="Roberts A."/>
            <person name="Saif S."/>
            <person name="Shea T."/>
            <person name="Shenoy N."/>
            <person name="Sisk P."/>
            <person name="Stolte C."/>
            <person name="Sykes S."/>
            <person name="White J."/>
            <person name="Yandava C."/>
            <person name="Haas B."/>
            <person name="Nusbaum C."/>
            <person name="Birren B."/>
        </authorList>
    </citation>
    <scope>NUCLEOTIDE SEQUENCE [LARGE SCALE GENOMIC DNA]</scope>
    <source>
        <strain evidence="9">ATCC 50818</strain>
    </source>
</reference>
<dbReference type="OrthoDB" id="8120714at2759"/>
<dbReference type="Pfam" id="PF07521">
    <property type="entry name" value="RMMBL"/>
    <property type="match status" value="1"/>
</dbReference>
<dbReference type="Proteomes" id="UP000007799">
    <property type="component" value="Unassembled WGS sequence"/>
</dbReference>
<evidence type="ECO:0000259" key="8">
    <source>
        <dbReference type="SMART" id="SM00849"/>
    </source>
</evidence>
<dbReference type="InParanoid" id="F2TX70"/>
<keyword evidence="2" id="KW-0479">Metal-binding</keyword>
<evidence type="ECO:0000256" key="7">
    <source>
        <dbReference type="SAM" id="MobiDB-lite"/>
    </source>
</evidence>
<dbReference type="EMBL" id="GL832956">
    <property type="protein sequence ID" value="EGD75979.1"/>
    <property type="molecule type" value="Genomic_DNA"/>
</dbReference>
<keyword evidence="10" id="KW-1185">Reference proteome</keyword>
<dbReference type="Gene3D" id="3.60.15.10">
    <property type="entry name" value="Ribonuclease Z/Hydroxyacylglutathione hydrolase-like"/>
    <property type="match status" value="1"/>
</dbReference>
<evidence type="ECO:0000256" key="3">
    <source>
        <dbReference type="ARBA" id="ARBA00022801"/>
    </source>
</evidence>
<dbReference type="GeneID" id="16078750"/>
<dbReference type="InterPro" id="IPR042173">
    <property type="entry name" value="RNase_J_2"/>
</dbReference>
<dbReference type="PANTHER" id="PTHR43694">
    <property type="entry name" value="RIBONUCLEASE J"/>
    <property type="match status" value="1"/>
</dbReference>
<dbReference type="KEGG" id="sre:PTSG_00687"/>
<evidence type="ECO:0000256" key="5">
    <source>
        <dbReference type="ARBA" id="ARBA00022839"/>
    </source>
</evidence>
<dbReference type="SMART" id="SM00849">
    <property type="entry name" value="Lactamase_B"/>
    <property type="match status" value="1"/>
</dbReference>